<evidence type="ECO:0000256" key="1">
    <source>
        <dbReference type="ARBA" id="ARBA00004651"/>
    </source>
</evidence>
<keyword evidence="9 10" id="KW-0739">Sodium transport</keyword>
<evidence type="ECO:0000256" key="10">
    <source>
        <dbReference type="RuleBase" id="RU366002"/>
    </source>
</evidence>
<keyword evidence="5 10" id="KW-1133">Transmembrane helix</keyword>
<protein>
    <submittedName>
        <fullName evidence="12">Sodium, potassium, lithium and rubidium/H(+) antiporter</fullName>
    </submittedName>
</protein>
<dbReference type="PANTHER" id="PTHR10110:SF86">
    <property type="entry name" value="SODIUM_HYDROGEN EXCHANGER 7"/>
    <property type="match status" value="1"/>
</dbReference>
<dbReference type="GO" id="GO:0098719">
    <property type="term" value="P:sodium ion import across plasma membrane"/>
    <property type="evidence" value="ECO:0007669"/>
    <property type="project" value="TreeGrafter"/>
</dbReference>
<keyword evidence="10" id="KW-0997">Cell inner membrane</keyword>
<dbReference type="GO" id="GO:0015386">
    <property type="term" value="F:potassium:proton antiporter activity"/>
    <property type="evidence" value="ECO:0007669"/>
    <property type="project" value="TreeGrafter"/>
</dbReference>
<reference evidence="12" key="2">
    <citation type="submission" date="2021-08" db="EMBL/GenBank/DDBJ databases">
        <authorList>
            <person name="Tani A."/>
            <person name="Ola A."/>
            <person name="Ogura Y."/>
            <person name="Katsura K."/>
            <person name="Hayashi T."/>
        </authorList>
    </citation>
    <scope>NUCLEOTIDE SEQUENCE</scope>
    <source>
        <strain evidence="12">DSM 16372</strain>
    </source>
</reference>
<keyword evidence="3" id="KW-1003">Cell membrane</keyword>
<evidence type="ECO:0000256" key="7">
    <source>
        <dbReference type="ARBA" id="ARBA00023065"/>
    </source>
</evidence>
<comment type="subcellular location">
    <subcellularLocation>
        <location evidence="10">Cell inner membrane</location>
        <topology evidence="10">Multi-pass membrane protein</topology>
    </subcellularLocation>
    <subcellularLocation>
        <location evidence="1">Cell membrane</location>
        <topology evidence="1">Multi-pass membrane protein</topology>
    </subcellularLocation>
</comment>
<keyword evidence="13" id="KW-1185">Reference proteome</keyword>
<dbReference type="InterPro" id="IPR006153">
    <property type="entry name" value="Cation/H_exchanger_TM"/>
</dbReference>
<evidence type="ECO:0000256" key="4">
    <source>
        <dbReference type="ARBA" id="ARBA00022692"/>
    </source>
</evidence>
<feature type="transmembrane region" description="Helical" evidence="10">
    <location>
        <begin position="149"/>
        <end position="168"/>
    </location>
</feature>
<dbReference type="GO" id="GO:0051453">
    <property type="term" value="P:regulation of intracellular pH"/>
    <property type="evidence" value="ECO:0007669"/>
    <property type="project" value="TreeGrafter"/>
</dbReference>
<feature type="transmembrane region" description="Helical" evidence="10">
    <location>
        <begin position="180"/>
        <end position="199"/>
    </location>
</feature>
<organism evidence="12 13">
    <name type="scientific">Methylobacterium hispanicum</name>
    <dbReference type="NCBI Taxonomy" id="270350"/>
    <lineage>
        <taxon>Bacteria</taxon>
        <taxon>Pseudomonadati</taxon>
        <taxon>Pseudomonadota</taxon>
        <taxon>Alphaproteobacteria</taxon>
        <taxon>Hyphomicrobiales</taxon>
        <taxon>Methylobacteriaceae</taxon>
        <taxon>Methylobacterium</taxon>
    </lineage>
</organism>
<comment type="function">
    <text evidence="10">Na(+)/H(+) antiporter that extrudes sodium in exchange for external protons.</text>
</comment>
<feature type="transmembrane region" description="Helical" evidence="10">
    <location>
        <begin position="308"/>
        <end position="330"/>
    </location>
</feature>
<dbReference type="AlphaFoldDB" id="A0AAV4ZVL7"/>
<comment type="similarity">
    <text evidence="10">Belongs to the monovalent cation:proton antiporter 1 (CPA1) transporter (TC 2.A.36) family.</text>
</comment>
<dbReference type="InterPro" id="IPR004705">
    <property type="entry name" value="Cation/H_exchanger_CPA1_bac"/>
</dbReference>
<dbReference type="PANTHER" id="PTHR10110">
    <property type="entry name" value="SODIUM/HYDROGEN EXCHANGER"/>
    <property type="match status" value="1"/>
</dbReference>
<comment type="caution">
    <text evidence="10">Lacks conserved residue(s) required for the propagation of feature annotation.</text>
</comment>
<keyword evidence="7 10" id="KW-0406">Ion transport</keyword>
<evidence type="ECO:0000256" key="5">
    <source>
        <dbReference type="ARBA" id="ARBA00022989"/>
    </source>
</evidence>
<dbReference type="Gene3D" id="6.10.140.1330">
    <property type="match status" value="1"/>
</dbReference>
<evidence type="ECO:0000313" key="13">
    <source>
        <dbReference type="Proteomes" id="UP001055247"/>
    </source>
</evidence>
<comment type="caution">
    <text evidence="12">The sequence shown here is derived from an EMBL/GenBank/DDBJ whole genome shotgun (WGS) entry which is preliminary data.</text>
</comment>
<dbReference type="InterPro" id="IPR018422">
    <property type="entry name" value="Cation/H_exchanger_CPA1"/>
</dbReference>
<name>A0AAV4ZVL7_9HYPH</name>
<evidence type="ECO:0000256" key="8">
    <source>
        <dbReference type="ARBA" id="ARBA00023136"/>
    </source>
</evidence>
<reference evidence="12" key="1">
    <citation type="journal article" date="2016" name="Front. Microbiol.">
        <title>Genome Sequence of the Piezophilic, Mesophilic Sulfate-Reducing Bacterium Desulfovibrio indicus J2T.</title>
        <authorList>
            <person name="Cao J."/>
            <person name="Maignien L."/>
            <person name="Shao Z."/>
            <person name="Alain K."/>
            <person name="Jebbar M."/>
        </authorList>
    </citation>
    <scope>NUCLEOTIDE SEQUENCE</scope>
    <source>
        <strain evidence="12">DSM 16372</strain>
    </source>
</reference>
<feature type="transmembrane region" description="Helical" evidence="10">
    <location>
        <begin position="82"/>
        <end position="105"/>
    </location>
</feature>
<evidence type="ECO:0000256" key="9">
    <source>
        <dbReference type="ARBA" id="ARBA00023201"/>
    </source>
</evidence>
<proteinExistence type="inferred from homology"/>
<keyword evidence="8 10" id="KW-0472">Membrane</keyword>
<dbReference type="NCBIfam" id="TIGR00831">
    <property type="entry name" value="a_cpa1"/>
    <property type="match status" value="1"/>
</dbReference>
<gene>
    <name evidence="12" type="primary">nhaK_2</name>
    <name evidence="12" type="ORF">BHAOGJBA_5699</name>
</gene>
<feature type="transmembrane region" description="Helical" evidence="10">
    <location>
        <begin position="388"/>
        <end position="412"/>
    </location>
</feature>
<evidence type="ECO:0000259" key="11">
    <source>
        <dbReference type="Pfam" id="PF00999"/>
    </source>
</evidence>
<feature type="domain" description="Cation/H+ exchanger transmembrane" evidence="11">
    <location>
        <begin position="11"/>
        <end position="411"/>
    </location>
</feature>
<keyword evidence="6 10" id="KW-0915">Sodium</keyword>
<keyword evidence="4 10" id="KW-0812">Transmembrane</keyword>
<keyword evidence="10" id="KW-0050">Antiport</keyword>
<evidence type="ECO:0000256" key="3">
    <source>
        <dbReference type="ARBA" id="ARBA00022475"/>
    </source>
</evidence>
<feature type="transmembrane region" description="Helical" evidence="10">
    <location>
        <begin position="350"/>
        <end position="376"/>
    </location>
</feature>
<evidence type="ECO:0000256" key="2">
    <source>
        <dbReference type="ARBA" id="ARBA00022448"/>
    </source>
</evidence>
<dbReference type="EMBL" id="BPQO01000037">
    <property type="protein sequence ID" value="GJD92146.1"/>
    <property type="molecule type" value="Genomic_DNA"/>
</dbReference>
<dbReference type="Pfam" id="PF00999">
    <property type="entry name" value="Na_H_Exchanger"/>
    <property type="match status" value="1"/>
</dbReference>
<dbReference type="RefSeq" id="WP_066920105.1">
    <property type="nucleotide sequence ID" value="NZ_BPQO01000037.1"/>
</dbReference>
<keyword evidence="2 10" id="KW-0813">Transport</keyword>
<feature type="transmembrane region" description="Helical" evidence="10">
    <location>
        <begin position="111"/>
        <end position="137"/>
    </location>
</feature>
<evidence type="ECO:0000313" key="12">
    <source>
        <dbReference type="EMBL" id="GJD92146.1"/>
    </source>
</evidence>
<sequence length="541" mass="56613">METVTVVLVLLVAVVVSSSAARITPIPLPVVQIGLGAALALLPLPTVSLDPETFFLVFLPPLLFLDAWRIPKRALVRDGGVVLALSIGLVLFTVAGMGLFIHALIPAMPLAVAVALAAVLSPTDPVAVSAVAARVAIPRRLMHILEGEALLNDASGLVCLRFAVAAALTGSFSPLSASGTFLWLVACGIGIGIAGTLLVTELQSRLIRRLGEDPGTQTLFSLLIPFCAYALAERVGASGILAAVAAGGTMNLVENRGRALALTRLRRTAVWDTVQLAANGAIFVLLGEQLPGILADAMRATGGSGWGAGALLSGYVAAITLGLMVLRFAWSFVTLRFGLTGGGAAGGVTWHLVLVTTLSGVRGAVTLAGILGLPLALPDGAPFPARTLAICIAVGVILLSLAIASALLPLLLPHLQLPPEPEGHAEEDAVREAAAKAARRVIERLQAELEKDRGDADIIAEAAAAVLQRYDRRPYRSVGSDQADKRGRERAAIEQRLRVAGLRAERHALFGLSRRRRIGDGLLRRLVREIDLAEARNHTDT</sequence>
<dbReference type="Proteomes" id="UP001055247">
    <property type="component" value="Unassembled WGS sequence"/>
</dbReference>
<dbReference type="GO" id="GO:0005886">
    <property type="term" value="C:plasma membrane"/>
    <property type="evidence" value="ECO:0007669"/>
    <property type="project" value="UniProtKB-SubCell"/>
</dbReference>
<evidence type="ECO:0000256" key="6">
    <source>
        <dbReference type="ARBA" id="ARBA00023053"/>
    </source>
</evidence>
<dbReference type="GO" id="GO:0015385">
    <property type="term" value="F:sodium:proton antiporter activity"/>
    <property type="evidence" value="ECO:0007669"/>
    <property type="project" value="InterPro"/>
</dbReference>
<accession>A0AAV4ZVL7</accession>